<dbReference type="Pfam" id="PF07729">
    <property type="entry name" value="FCD"/>
    <property type="match status" value="1"/>
</dbReference>
<evidence type="ECO:0000313" key="7">
    <source>
        <dbReference type="Proteomes" id="UP000542125"/>
    </source>
</evidence>
<keyword evidence="1" id="KW-0805">Transcription regulation</keyword>
<evidence type="ECO:0000259" key="5">
    <source>
        <dbReference type="PROSITE" id="PS50949"/>
    </source>
</evidence>
<evidence type="ECO:0000256" key="1">
    <source>
        <dbReference type="ARBA" id="ARBA00023015"/>
    </source>
</evidence>
<dbReference type="EMBL" id="JACBYR010000002">
    <property type="protein sequence ID" value="NYE85134.1"/>
    <property type="molecule type" value="Genomic_DNA"/>
</dbReference>
<evidence type="ECO:0000256" key="3">
    <source>
        <dbReference type="ARBA" id="ARBA00023163"/>
    </source>
</evidence>
<dbReference type="Gene3D" id="1.20.120.530">
    <property type="entry name" value="GntR ligand-binding domain-like"/>
    <property type="match status" value="1"/>
</dbReference>
<dbReference type="PROSITE" id="PS50949">
    <property type="entry name" value="HTH_GNTR"/>
    <property type="match status" value="1"/>
</dbReference>
<organism evidence="6 7">
    <name type="scientific">Pigmentiphaga litoralis</name>
    <dbReference type="NCBI Taxonomy" id="516702"/>
    <lineage>
        <taxon>Bacteria</taxon>
        <taxon>Pseudomonadati</taxon>
        <taxon>Pseudomonadota</taxon>
        <taxon>Betaproteobacteria</taxon>
        <taxon>Burkholderiales</taxon>
        <taxon>Alcaligenaceae</taxon>
        <taxon>Pigmentiphaga</taxon>
    </lineage>
</organism>
<dbReference type="InterPro" id="IPR000524">
    <property type="entry name" value="Tscrpt_reg_HTH_GntR"/>
</dbReference>
<feature type="compositionally biased region" description="Low complexity" evidence="4">
    <location>
        <begin position="18"/>
        <end position="28"/>
    </location>
</feature>
<feature type="domain" description="HTH gntR-type" evidence="5">
    <location>
        <begin position="56"/>
        <end position="123"/>
    </location>
</feature>
<reference evidence="6 7" key="1">
    <citation type="submission" date="2020-07" db="EMBL/GenBank/DDBJ databases">
        <title>Genomic Encyclopedia of Type Strains, Phase IV (KMG-V): Genome sequencing to study the core and pangenomes of soil and plant-associated prokaryotes.</title>
        <authorList>
            <person name="Whitman W."/>
        </authorList>
    </citation>
    <scope>NUCLEOTIDE SEQUENCE [LARGE SCALE GENOMIC DNA]</scope>
    <source>
        <strain evidence="6 7">SAS40</strain>
    </source>
</reference>
<dbReference type="PANTHER" id="PTHR43537:SF39">
    <property type="entry name" value="HTH-TYPE TRANSCRIPTIONAL REGULATOR MCBR"/>
    <property type="match status" value="1"/>
</dbReference>
<dbReference type="RefSeq" id="WP_179589134.1">
    <property type="nucleotide sequence ID" value="NZ_JACBYR010000002.1"/>
</dbReference>
<dbReference type="Gene3D" id="1.10.10.10">
    <property type="entry name" value="Winged helix-like DNA-binding domain superfamily/Winged helix DNA-binding domain"/>
    <property type="match status" value="1"/>
</dbReference>
<dbReference type="InterPro" id="IPR036388">
    <property type="entry name" value="WH-like_DNA-bd_sf"/>
</dbReference>
<evidence type="ECO:0000256" key="4">
    <source>
        <dbReference type="SAM" id="MobiDB-lite"/>
    </source>
</evidence>
<dbReference type="AlphaFoldDB" id="A0A7Y9IY52"/>
<dbReference type="InterPro" id="IPR011711">
    <property type="entry name" value="GntR_C"/>
</dbReference>
<feature type="region of interest" description="Disordered" evidence="4">
    <location>
        <begin position="1"/>
        <end position="40"/>
    </location>
</feature>
<dbReference type="GO" id="GO:0003700">
    <property type="term" value="F:DNA-binding transcription factor activity"/>
    <property type="evidence" value="ECO:0007669"/>
    <property type="project" value="InterPro"/>
</dbReference>
<dbReference type="GO" id="GO:0003677">
    <property type="term" value="F:DNA binding"/>
    <property type="evidence" value="ECO:0007669"/>
    <property type="project" value="UniProtKB-KW"/>
</dbReference>
<dbReference type="SUPFAM" id="SSF46785">
    <property type="entry name" value="Winged helix' DNA-binding domain"/>
    <property type="match status" value="1"/>
</dbReference>
<gene>
    <name evidence="6" type="ORF">FHW18_004441</name>
</gene>
<dbReference type="SMART" id="SM00895">
    <property type="entry name" value="FCD"/>
    <property type="match status" value="1"/>
</dbReference>
<comment type="caution">
    <text evidence="6">The sequence shown here is derived from an EMBL/GenBank/DDBJ whole genome shotgun (WGS) entry which is preliminary data.</text>
</comment>
<keyword evidence="3" id="KW-0804">Transcription</keyword>
<dbReference type="Pfam" id="PF00392">
    <property type="entry name" value="GntR"/>
    <property type="match status" value="1"/>
</dbReference>
<evidence type="ECO:0000256" key="2">
    <source>
        <dbReference type="ARBA" id="ARBA00023125"/>
    </source>
</evidence>
<accession>A0A7Y9IY52</accession>
<dbReference type="InterPro" id="IPR008920">
    <property type="entry name" value="TF_FadR/GntR_C"/>
</dbReference>
<proteinExistence type="predicted"/>
<dbReference type="SUPFAM" id="SSF48008">
    <property type="entry name" value="GntR ligand-binding domain-like"/>
    <property type="match status" value="1"/>
</dbReference>
<dbReference type="Proteomes" id="UP000542125">
    <property type="component" value="Unassembled WGS sequence"/>
</dbReference>
<sequence>MKQVPTPRADALPGPSGAATDPAAAPAAAPAPPLRRRKRPTPAAYTLAPLTSDSPDTTQNLAYLALKKAILGGKFYPGTPVTLAKLSEMLGTSDMPIREALKRLTAEGAFEALPNRSPRIPVLSKAVVRQILELRVELESMAAAQAAENMTKRHIDQLQSLDTAMQQALRTGDLSAYVTLNMEFHFLIYRVADNEPLLALIEALWLRMAPVVAVNLAAMAGNHELTSAGSGDHHGRIIKAFQQHDAAAARAEIRADLTHPGALSRYGDAGP</sequence>
<keyword evidence="7" id="KW-1185">Reference proteome</keyword>
<evidence type="ECO:0000313" key="6">
    <source>
        <dbReference type="EMBL" id="NYE85134.1"/>
    </source>
</evidence>
<dbReference type="PANTHER" id="PTHR43537">
    <property type="entry name" value="TRANSCRIPTIONAL REGULATOR, GNTR FAMILY"/>
    <property type="match status" value="1"/>
</dbReference>
<dbReference type="InterPro" id="IPR036390">
    <property type="entry name" value="WH_DNA-bd_sf"/>
</dbReference>
<protein>
    <submittedName>
        <fullName evidence="6">DNA-binding GntR family transcriptional regulator</fullName>
    </submittedName>
</protein>
<keyword evidence="2 6" id="KW-0238">DNA-binding</keyword>
<name>A0A7Y9IY52_9BURK</name>